<feature type="compositionally biased region" description="Polar residues" evidence="1">
    <location>
        <begin position="40"/>
        <end position="57"/>
    </location>
</feature>
<evidence type="ECO:0000313" key="3">
    <source>
        <dbReference type="Proteomes" id="UP000772434"/>
    </source>
</evidence>
<dbReference type="EMBL" id="JADNRY010000039">
    <property type="protein sequence ID" value="KAF9070527.1"/>
    <property type="molecule type" value="Genomic_DNA"/>
</dbReference>
<feature type="compositionally biased region" description="Basic and acidic residues" evidence="1">
    <location>
        <begin position="565"/>
        <end position="574"/>
    </location>
</feature>
<sequence>MDPEELGSFNLFGDDTDLVHPPLSPSNPIHSDLVPPSSPSNPIHSDFVPSSSPSNPIHSLDFVPPPSPPNPIHSLYSLSPSAPIHPLDASPPAEHDIITGKYRVTVLGHIKPDTINEELKSFNKLPSVNFGPGDKDRITKGIKRAMGMVNLPLGSFRYANFGLDNGKKSELTDIDGMCVFALEGFNARFCKDDPCVGYRVKSGSFARYTTVFQLDPKVKEVRDLTPHRKARASTVKQEKWLLFDKQFWAHLSRARFEGSQWVKLRGEIESRDKITKGQVRQMRAEAMQQAREKEKEEERNRIRLQLERTQNLPALAAKPTSEYPVSPPPRGSPHSYSNLDPSYMEGYPDSASKHPTDSPSPPEVLPEKQWSTKWRTTVIGHTVVGTNIDQKLKSFTTLPPLQLGTLDRMQITNSIKSAIRGFSGNSNRYTNEHPQGDNPDNLIPLTDIDGMLMFALEGLVAPCKDRPCAGCHVKSGLLYSTSIYQLNREGRSDSTPFRYTNEYLSKSEWKEFDEQCWERFPLEKFKDPEWGKLKGEIDVRDKSEIDLKNIKHKKSTQASGKRKKGPGEKGEQHKRPQRSGAAAPPQH</sequence>
<proteinExistence type="predicted"/>
<feature type="region of interest" description="Disordered" evidence="1">
    <location>
        <begin position="1"/>
        <end position="59"/>
    </location>
</feature>
<feature type="compositionally biased region" description="Basic and acidic residues" evidence="1">
    <location>
        <begin position="290"/>
        <end position="306"/>
    </location>
</feature>
<accession>A0A9P5PXZ3</accession>
<evidence type="ECO:0000256" key="1">
    <source>
        <dbReference type="SAM" id="MobiDB-lite"/>
    </source>
</evidence>
<feature type="compositionally biased region" description="Basic residues" evidence="1">
    <location>
        <begin position="550"/>
        <end position="564"/>
    </location>
</feature>
<dbReference type="Proteomes" id="UP000772434">
    <property type="component" value="Unassembled WGS sequence"/>
</dbReference>
<reference evidence="2" key="1">
    <citation type="submission" date="2020-11" db="EMBL/GenBank/DDBJ databases">
        <authorList>
            <consortium name="DOE Joint Genome Institute"/>
            <person name="Ahrendt S."/>
            <person name="Riley R."/>
            <person name="Andreopoulos W."/>
            <person name="Labutti K."/>
            <person name="Pangilinan J."/>
            <person name="Ruiz-Duenas F.J."/>
            <person name="Barrasa J.M."/>
            <person name="Sanchez-Garcia M."/>
            <person name="Camarero S."/>
            <person name="Miyauchi S."/>
            <person name="Serrano A."/>
            <person name="Linde D."/>
            <person name="Babiker R."/>
            <person name="Drula E."/>
            <person name="Ayuso-Fernandez I."/>
            <person name="Pacheco R."/>
            <person name="Padilla G."/>
            <person name="Ferreira P."/>
            <person name="Barriuso J."/>
            <person name="Kellner H."/>
            <person name="Castanera R."/>
            <person name="Alfaro M."/>
            <person name="Ramirez L."/>
            <person name="Pisabarro A.G."/>
            <person name="Kuo A."/>
            <person name="Tritt A."/>
            <person name="Lipzen A."/>
            <person name="He G."/>
            <person name="Yan M."/>
            <person name="Ng V."/>
            <person name="Cullen D."/>
            <person name="Martin F."/>
            <person name="Rosso M.-N."/>
            <person name="Henrissat B."/>
            <person name="Hibbett D."/>
            <person name="Martinez A.T."/>
            <person name="Grigoriev I.V."/>
        </authorList>
    </citation>
    <scope>NUCLEOTIDE SEQUENCE</scope>
    <source>
        <strain evidence="2">AH 40177</strain>
    </source>
</reference>
<feature type="region of interest" description="Disordered" evidence="1">
    <location>
        <begin position="275"/>
        <end position="369"/>
    </location>
</feature>
<gene>
    <name evidence="2" type="ORF">BDP27DRAFT_1401883</name>
</gene>
<evidence type="ECO:0000313" key="2">
    <source>
        <dbReference type="EMBL" id="KAF9070527.1"/>
    </source>
</evidence>
<feature type="region of interest" description="Disordered" evidence="1">
    <location>
        <begin position="544"/>
        <end position="587"/>
    </location>
</feature>
<organism evidence="2 3">
    <name type="scientific">Rhodocollybia butyracea</name>
    <dbReference type="NCBI Taxonomy" id="206335"/>
    <lineage>
        <taxon>Eukaryota</taxon>
        <taxon>Fungi</taxon>
        <taxon>Dikarya</taxon>
        <taxon>Basidiomycota</taxon>
        <taxon>Agaricomycotina</taxon>
        <taxon>Agaricomycetes</taxon>
        <taxon>Agaricomycetidae</taxon>
        <taxon>Agaricales</taxon>
        <taxon>Marasmiineae</taxon>
        <taxon>Omphalotaceae</taxon>
        <taxon>Rhodocollybia</taxon>
    </lineage>
</organism>
<comment type="caution">
    <text evidence="2">The sequence shown here is derived from an EMBL/GenBank/DDBJ whole genome shotgun (WGS) entry which is preliminary data.</text>
</comment>
<dbReference type="AlphaFoldDB" id="A0A9P5PXZ3"/>
<protein>
    <submittedName>
        <fullName evidence="2">Uncharacterized protein</fullName>
    </submittedName>
</protein>
<name>A0A9P5PXZ3_9AGAR</name>
<keyword evidence="3" id="KW-1185">Reference proteome</keyword>